<dbReference type="RefSeq" id="XP_034244481.1">
    <property type="nucleotide sequence ID" value="XM_034388590.1"/>
</dbReference>
<dbReference type="AlphaFoldDB" id="A0A6P8Z411"/>
<feature type="compositionally biased region" description="Polar residues" evidence="2">
    <location>
        <begin position="467"/>
        <end position="479"/>
    </location>
</feature>
<dbReference type="Pfam" id="PF00194">
    <property type="entry name" value="Carb_anhydrase"/>
    <property type="match status" value="3"/>
</dbReference>
<dbReference type="SUPFAM" id="SSF51069">
    <property type="entry name" value="Carbonic anhydrase"/>
    <property type="match status" value="3"/>
</dbReference>
<dbReference type="CDD" id="cd00326">
    <property type="entry name" value="alpha_CA"/>
    <property type="match status" value="2"/>
</dbReference>
<protein>
    <submittedName>
        <fullName evidence="5">Uncharacterized protein LOC117647081</fullName>
    </submittedName>
</protein>
<feature type="domain" description="Alpha-carbonic anhydrase" evidence="3">
    <location>
        <begin position="561"/>
        <end position="817"/>
    </location>
</feature>
<keyword evidence="4" id="KW-1185">Reference proteome</keyword>
<feature type="domain" description="Alpha-carbonic anhydrase" evidence="3">
    <location>
        <begin position="1"/>
        <end position="246"/>
    </location>
</feature>
<name>A0A6P8Z411_THRPL</name>
<dbReference type="OrthoDB" id="429145at2759"/>
<dbReference type="KEGG" id="tpal:117647081"/>
<gene>
    <name evidence="5" type="primary">LOC117647081</name>
</gene>
<dbReference type="PANTHER" id="PTHR18952:SF233">
    <property type="entry name" value="CARBONIC ANHYDRASE 14"/>
    <property type="match status" value="1"/>
</dbReference>
<dbReference type="GO" id="GO:0004089">
    <property type="term" value="F:carbonate dehydratase activity"/>
    <property type="evidence" value="ECO:0007669"/>
    <property type="project" value="InterPro"/>
</dbReference>
<accession>A0A6P8Z411</accession>
<feature type="region of interest" description="Disordered" evidence="2">
    <location>
        <begin position="349"/>
        <end position="503"/>
    </location>
</feature>
<dbReference type="GO" id="GO:0008270">
    <property type="term" value="F:zinc ion binding"/>
    <property type="evidence" value="ECO:0007669"/>
    <property type="project" value="InterPro"/>
</dbReference>
<proteinExistence type="inferred from homology"/>
<feature type="region of interest" description="Disordered" evidence="2">
    <location>
        <begin position="515"/>
        <end position="550"/>
    </location>
</feature>
<dbReference type="InterPro" id="IPR023561">
    <property type="entry name" value="Carbonic_anhydrase_a-class"/>
</dbReference>
<sequence length="1100" mass="119496">MEDLRAELERVDANAHQAPVDINMADTVPVAVPDLAYQNYGSTPTKMKLNNTGFTVTVSGKFDGDPPTISGGPLDGTYKFSQLHFHWGPNDGEGSEHTFEGRSVPLEMHMVHVNQKYATQEEALLKKDGVVILAFLFTSGAKHAGLDGVARGLAEITKPHTSFKISPQSLQSLCAPFQRDYFSYWGSVISPSCSHLIQWLISRTPLSVAPDQVAAFRQLLNVNEEPLLRNYRDAQPLQGRTIFHLAPGSRDGFSLNCGREQTCAAGEGRPAPGTDVSALSVEGPCTSLGEAESKGVVAVGAEGEVQKTESGRELVKTPSGRLLERTPSGRLVERTPSGHLLERTPSGRLLEKTPSGRLLERTPSGRMVEATPGAQRTPSGRLLEKTPSGRMVQRTPSGRLLERTPSGHYMERTPSGRLLETTPSGRVLEKTPSGHLMTRTPSGNLMPAERSDVPSVEITPSGHELTRTPSGRLVQTTPSGHVLERTPSGHYVERTPSGKLAGHVSEPKLLDTTAEGEGAAGAGPGAGDKPADAERRVETTPSGRLVSRTASGRVGMGSRVVSFSNLTGPVKERSASDWPDAPYEGPATGSPVFLDTNQAVRLPCPPLEFLGHFQKGVGLVLTNSGETVEISLLKGTERPVLQGGPLQGRYILDSAHFHWLPNDDAVGGTHTINSARSEIECHLVHIHENYKSKTEAMDHPNGLAVVSVLHQVGGAECDVFMRLCKELPRINELYTQVELPGLDLSYMSSVVKPHEYFMYPGRFFGREDGKALVWIVFPQAIGICCQNVAAFQALRLSLDFRQHDTYPLGGRPLYAVVKEGAGGGGAGDEDVAVGDLRRTASGRVMALRPDEWPNAPFASKHEILMAPLDIKTSAVPSIPMPPLEYRGHFGAAAVPVEMRNTGEAIDITWKEGVPVPVLAGGPLTDEYVFDSAHFHWAQNPDDVGAMHRINGKRCDLEFHLVHYKKSLKTRQDAMFQSDGLAVTSFLIQVGGTENESFAKLSDVLGEVKEVDASMELNFRLDWLQSRAGPHGFFTYPGTLFGADQGINVIWMVYPTPVQICCQHVAGFYKLDCLEYNRVHPLHELLDRPIFHSINPDNCVT</sequence>
<evidence type="ECO:0000259" key="3">
    <source>
        <dbReference type="PROSITE" id="PS51144"/>
    </source>
</evidence>
<dbReference type="InParanoid" id="A0A6P8Z411"/>
<evidence type="ECO:0000313" key="4">
    <source>
        <dbReference type="Proteomes" id="UP000515158"/>
    </source>
</evidence>
<evidence type="ECO:0000256" key="2">
    <source>
        <dbReference type="SAM" id="MobiDB-lite"/>
    </source>
</evidence>
<dbReference type="Gene3D" id="3.10.200.10">
    <property type="entry name" value="Alpha carbonic anhydrase"/>
    <property type="match status" value="3"/>
</dbReference>
<evidence type="ECO:0000256" key="1">
    <source>
        <dbReference type="ARBA" id="ARBA00010718"/>
    </source>
</evidence>
<dbReference type="SMART" id="SM01057">
    <property type="entry name" value="Carb_anhydrase"/>
    <property type="match status" value="3"/>
</dbReference>
<feature type="domain" description="Alpha-carbonic anhydrase" evidence="3">
    <location>
        <begin position="839"/>
        <end position="1093"/>
    </location>
</feature>
<reference evidence="5" key="1">
    <citation type="submission" date="2025-08" db="UniProtKB">
        <authorList>
            <consortium name="RefSeq"/>
        </authorList>
    </citation>
    <scope>IDENTIFICATION</scope>
    <source>
        <tissue evidence="5">Total insect</tissue>
    </source>
</reference>
<dbReference type="Proteomes" id="UP000515158">
    <property type="component" value="Unplaced"/>
</dbReference>
<dbReference type="InterPro" id="IPR001148">
    <property type="entry name" value="CA_dom"/>
</dbReference>
<feature type="compositionally biased region" description="Basic and acidic residues" evidence="2">
    <location>
        <begin position="529"/>
        <end position="538"/>
    </location>
</feature>
<dbReference type="GO" id="GO:0005737">
    <property type="term" value="C:cytoplasm"/>
    <property type="evidence" value="ECO:0007669"/>
    <property type="project" value="TreeGrafter"/>
</dbReference>
<evidence type="ECO:0000313" key="5">
    <source>
        <dbReference type="RefSeq" id="XP_034244481.1"/>
    </source>
</evidence>
<dbReference type="PANTHER" id="PTHR18952">
    <property type="entry name" value="CARBONIC ANHYDRASE"/>
    <property type="match status" value="1"/>
</dbReference>
<organism evidence="5">
    <name type="scientific">Thrips palmi</name>
    <name type="common">Melon thrips</name>
    <dbReference type="NCBI Taxonomy" id="161013"/>
    <lineage>
        <taxon>Eukaryota</taxon>
        <taxon>Metazoa</taxon>
        <taxon>Ecdysozoa</taxon>
        <taxon>Arthropoda</taxon>
        <taxon>Hexapoda</taxon>
        <taxon>Insecta</taxon>
        <taxon>Pterygota</taxon>
        <taxon>Neoptera</taxon>
        <taxon>Paraneoptera</taxon>
        <taxon>Thysanoptera</taxon>
        <taxon>Terebrantia</taxon>
        <taxon>Thripoidea</taxon>
        <taxon>Thripidae</taxon>
        <taxon>Thrips</taxon>
    </lineage>
</organism>
<comment type="similarity">
    <text evidence="1">Belongs to the alpha-carbonic anhydrase family.</text>
</comment>
<dbReference type="InterPro" id="IPR036398">
    <property type="entry name" value="CA_dom_sf"/>
</dbReference>
<dbReference type="PROSITE" id="PS51144">
    <property type="entry name" value="ALPHA_CA_2"/>
    <property type="match status" value="3"/>
</dbReference>
<dbReference type="GeneID" id="117647081"/>